<evidence type="ECO:0000313" key="2">
    <source>
        <dbReference type="EMBL" id="MBA2868317.1"/>
    </source>
</evidence>
<comment type="caution">
    <text evidence="1">The sequence shown here is derived from an EMBL/GenBank/DDBJ whole genome shotgun (WGS) entry which is preliminary data.</text>
</comment>
<evidence type="ECO:0000313" key="1">
    <source>
        <dbReference type="EMBL" id="MBA2839962.1"/>
    </source>
</evidence>
<reference evidence="3 4" key="1">
    <citation type="submission" date="2020-07" db="EMBL/GenBank/DDBJ databases">
        <title>Genomic Encyclopedia of Type Strains, Phase IV (KMG-V): Genome sequencing to study the core and pangenomes of soil and plant-associated prokaryotes.</title>
        <authorList>
            <person name="Whitman W."/>
        </authorList>
    </citation>
    <scope>NUCLEOTIDE SEQUENCE [LARGE SCALE GENOMIC DNA]</scope>
    <source>
        <strain evidence="1 3">A4</strain>
        <strain evidence="2 4">C14</strain>
    </source>
</reference>
<evidence type="ECO:0000313" key="3">
    <source>
        <dbReference type="Proteomes" id="UP000563838"/>
    </source>
</evidence>
<dbReference type="Proteomes" id="UP000571751">
    <property type="component" value="Unassembled WGS sequence"/>
</dbReference>
<evidence type="ECO:0000313" key="4">
    <source>
        <dbReference type="Proteomes" id="UP000571751"/>
    </source>
</evidence>
<protein>
    <submittedName>
        <fullName evidence="1">Uncharacterized protein</fullName>
    </submittedName>
</protein>
<gene>
    <name evidence="1" type="ORF">HNP87_000474</name>
    <name evidence="2" type="ORF">HNP95_000476</name>
</gene>
<dbReference type="RefSeq" id="WP_181487477.1">
    <property type="nucleotide sequence ID" value="NZ_JACDUI010000001.1"/>
</dbReference>
<name>A0A7J9NLM8_METMI</name>
<proteinExistence type="predicted"/>
<dbReference type="AlphaFoldDB" id="A0A7J9NLM8"/>
<dbReference type="EMBL" id="JACDUP010000001">
    <property type="protein sequence ID" value="MBA2868317.1"/>
    <property type="molecule type" value="Genomic_DNA"/>
</dbReference>
<accession>A0A7J9NLM8</accession>
<dbReference type="EMBL" id="JACDUI010000001">
    <property type="protein sequence ID" value="MBA2839962.1"/>
    <property type="molecule type" value="Genomic_DNA"/>
</dbReference>
<organism evidence="1 3">
    <name type="scientific">Methanococcus maripaludis</name>
    <name type="common">Methanococcus deltae</name>
    <dbReference type="NCBI Taxonomy" id="39152"/>
    <lineage>
        <taxon>Archaea</taxon>
        <taxon>Methanobacteriati</taxon>
        <taxon>Methanobacteriota</taxon>
        <taxon>Methanomada group</taxon>
        <taxon>Methanococci</taxon>
        <taxon>Methanococcales</taxon>
        <taxon>Methanococcaceae</taxon>
        <taxon>Methanococcus</taxon>
    </lineage>
</organism>
<sequence>MQLFILDSDPLKAAKMHCDKHVVKMPLEAAQILSTVHHIHDSIYKEKCYKKTHEKHPCVIWASKSPKNYEWALSLLKALLSEYTFRYGKIHKSSELLKYLEYNPVKSDITELTPFAQAIPIEYVSDNAVTAYRNYYISEKSSFCKWSKRKAPGWYLKGIKNKNKNNNKI</sequence>
<dbReference type="Proteomes" id="UP000563838">
    <property type="component" value="Unassembled WGS sequence"/>
</dbReference>